<protein>
    <recommendedName>
        <fullName evidence="2">Fe-S protein</fullName>
    </recommendedName>
</protein>
<reference evidence="1" key="1">
    <citation type="submission" date="2016-10" db="EMBL/GenBank/DDBJ databases">
        <title>Sequence of Gallionella enrichment culture.</title>
        <authorList>
            <person name="Poehlein A."/>
            <person name="Muehling M."/>
            <person name="Daniel R."/>
        </authorList>
    </citation>
    <scope>NUCLEOTIDE SEQUENCE</scope>
</reference>
<gene>
    <name evidence="1" type="ORF">GALL_297930</name>
</gene>
<organism evidence="1">
    <name type="scientific">mine drainage metagenome</name>
    <dbReference type="NCBI Taxonomy" id="410659"/>
    <lineage>
        <taxon>unclassified sequences</taxon>
        <taxon>metagenomes</taxon>
        <taxon>ecological metagenomes</taxon>
    </lineage>
</organism>
<dbReference type="EMBL" id="MLJW01000377">
    <property type="protein sequence ID" value="OIQ88310.1"/>
    <property type="molecule type" value="Genomic_DNA"/>
</dbReference>
<sequence>MRVPSPCIQVCTMDEASGLCRGCQRTLDEIAAWSALSDAEKLRVWKRIRARRLAHPPAGGPIRRG</sequence>
<dbReference type="Pfam" id="PF06945">
    <property type="entry name" value="DUF1289"/>
    <property type="match status" value="1"/>
</dbReference>
<accession>A0A1J5QX89</accession>
<proteinExistence type="predicted"/>
<dbReference type="InterPro" id="IPR010710">
    <property type="entry name" value="DUF1289"/>
</dbReference>
<comment type="caution">
    <text evidence="1">The sequence shown here is derived from an EMBL/GenBank/DDBJ whole genome shotgun (WGS) entry which is preliminary data.</text>
</comment>
<dbReference type="PANTHER" id="PTHR35175">
    <property type="entry name" value="DUF1289 DOMAIN-CONTAINING PROTEIN"/>
    <property type="match status" value="1"/>
</dbReference>
<name>A0A1J5QX89_9ZZZZ</name>
<dbReference type="AlphaFoldDB" id="A0A1J5QX89"/>
<evidence type="ECO:0000313" key="1">
    <source>
        <dbReference type="EMBL" id="OIQ88310.1"/>
    </source>
</evidence>
<evidence type="ECO:0008006" key="2">
    <source>
        <dbReference type="Google" id="ProtNLM"/>
    </source>
</evidence>
<dbReference type="PANTHER" id="PTHR35175:SF2">
    <property type="entry name" value="DUF1289 DOMAIN-CONTAINING PROTEIN"/>
    <property type="match status" value="1"/>
</dbReference>